<dbReference type="Proteomes" id="UP000297540">
    <property type="component" value="Unassembled WGS sequence"/>
</dbReference>
<dbReference type="InterPro" id="IPR029060">
    <property type="entry name" value="PIN-like_dom_sf"/>
</dbReference>
<comment type="caution">
    <text evidence="2">The sequence shown here is derived from an EMBL/GenBank/DDBJ whole genome shotgun (WGS) entry which is preliminary data.</text>
</comment>
<dbReference type="OrthoDB" id="9802590at2"/>
<dbReference type="PANTHER" id="PTHR34610">
    <property type="entry name" value="SSL7007 PROTEIN"/>
    <property type="match status" value="1"/>
</dbReference>
<dbReference type="PANTHER" id="PTHR34610:SF3">
    <property type="entry name" value="SSL7007 PROTEIN"/>
    <property type="match status" value="1"/>
</dbReference>
<accession>A0A4Y8S8Y6</accession>
<dbReference type="InterPro" id="IPR002850">
    <property type="entry name" value="PIN_toxin-like"/>
</dbReference>
<protein>
    <submittedName>
        <fullName evidence="2">Putative toxin-antitoxin system toxin component, PIN family</fullName>
    </submittedName>
</protein>
<dbReference type="SMART" id="SM00670">
    <property type="entry name" value="PINc"/>
    <property type="match status" value="1"/>
</dbReference>
<dbReference type="InterPro" id="IPR002716">
    <property type="entry name" value="PIN_dom"/>
</dbReference>
<dbReference type="EMBL" id="SOZE01000024">
    <property type="protein sequence ID" value="TFF35080.1"/>
    <property type="molecule type" value="Genomic_DNA"/>
</dbReference>
<name>A0A4Y8S8Y6_9SPHI</name>
<reference evidence="2 3" key="1">
    <citation type="journal article" date="2017" name="Int. J. Syst. Evol. Microbiol.">
        <title>Mucilaginibacterpsychrotolerans sp. nov., isolated from peatlands.</title>
        <authorList>
            <person name="Deng Y."/>
            <person name="Shen L."/>
            <person name="Xu B."/>
            <person name="Liu Y."/>
            <person name="Gu Z."/>
            <person name="Liu H."/>
            <person name="Zhou Y."/>
        </authorList>
    </citation>
    <scope>NUCLEOTIDE SEQUENCE [LARGE SCALE GENOMIC DNA]</scope>
    <source>
        <strain evidence="2 3">NH7-4</strain>
    </source>
</reference>
<dbReference type="RefSeq" id="WP_133233998.1">
    <property type="nucleotide sequence ID" value="NZ_SOZE01000024.1"/>
</dbReference>
<feature type="domain" description="PIN" evidence="1">
    <location>
        <begin position="1"/>
        <end position="112"/>
    </location>
</feature>
<dbReference type="AlphaFoldDB" id="A0A4Y8S8Y6"/>
<gene>
    <name evidence="2" type="ORF">E2R66_20270</name>
</gene>
<keyword evidence="3" id="KW-1185">Reference proteome</keyword>
<evidence type="ECO:0000313" key="3">
    <source>
        <dbReference type="Proteomes" id="UP000297540"/>
    </source>
</evidence>
<dbReference type="NCBIfam" id="TIGR00305">
    <property type="entry name" value="putative toxin-antitoxin system toxin component, PIN family"/>
    <property type="match status" value="1"/>
</dbReference>
<sequence length="135" mass="15384">MIAVIDTNCLLASISRKSADYWLYIAFREKRFEWLISNEILSEYEEKIAQKYSATTADLVLSILSMAPNVTFDEPYFKWNLIEADTDDNKFADLAIAGNADYLVTNDKHFSSLKSIDFPKVAVVSLVEFKRIVLG</sequence>
<evidence type="ECO:0000259" key="1">
    <source>
        <dbReference type="SMART" id="SM00670"/>
    </source>
</evidence>
<proteinExistence type="predicted"/>
<dbReference type="SUPFAM" id="SSF88723">
    <property type="entry name" value="PIN domain-like"/>
    <property type="match status" value="1"/>
</dbReference>
<organism evidence="2 3">
    <name type="scientific">Mucilaginibacter psychrotolerans</name>
    <dbReference type="NCBI Taxonomy" id="1524096"/>
    <lineage>
        <taxon>Bacteria</taxon>
        <taxon>Pseudomonadati</taxon>
        <taxon>Bacteroidota</taxon>
        <taxon>Sphingobacteriia</taxon>
        <taxon>Sphingobacteriales</taxon>
        <taxon>Sphingobacteriaceae</taxon>
        <taxon>Mucilaginibacter</taxon>
    </lineage>
</organism>
<dbReference type="Pfam" id="PF13470">
    <property type="entry name" value="PIN_3"/>
    <property type="match status" value="1"/>
</dbReference>
<evidence type="ECO:0000313" key="2">
    <source>
        <dbReference type="EMBL" id="TFF35080.1"/>
    </source>
</evidence>